<evidence type="ECO:0000256" key="19">
    <source>
        <dbReference type="PIRSR" id="PIRSR038147-1"/>
    </source>
</evidence>
<evidence type="ECO:0000256" key="7">
    <source>
        <dbReference type="ARBA" id="ARBA00022517"/>
    </source>
</evidence>
<evidence type="ECO:0000256" key="1">
    <source>
        <dbReference type="ARBA" id="ARBA00001946"/>
    </source>
</evidence>
<dbReference type="GO" id="GO:0042254">
    <property type="term" value="P:ribosome biogenesis"/>
    <property type="evidence" value="ECO:0007669"/>
    <property type="project" value="UniProtKB-KW"/>
</dbReference>
<protein>
    <recommendedName>
        <fullName evidence="5 18">Serine/threonine-protein kinase RIO1</fullName>
        <ecNumber evidence="4 18">2.7.11.1</ecNumber>
    </recommendedName>
</protein>
<evidence type="ECO:0000256" key="14">
    <source>
        <dbReference type="ARBA" id="ARBA00022840"/>
    </source>
</evidence>
<keyword evidence="12 18" id="KW-0418">Kinase</keyword>
<feature type="compositionally biased region" description="Basic residues" evidence="22">
    <location>
        <begin position="471"/>
        <end position="485"/>
    </location>
</feature>
<dbReference type="InterPro" id="IPR011009">
    <property type="entry name" value="Kinase-like_dom_sf"/>
</dbReference>
<evidence type="ECO:0000256" key="10">
    <source>
        <dbReference type="ARBA" id="ARBA00022723"/>
    </source>
</evidence>
<keyword evidence="8 18" id="KW-0723">Serine/threonine-protein kinase</keyword>
<evidence type="ECO:0000256" key="22">
    <source>
        <dbReference type="SAM" id="MobiDB-lite"/>
    </source>
</evidence>
<dbReference type="PANTHER" id="PTHR45723">
    <property type="entry name" value="SERINE/THREONINE-PROTEIN KINASE RIO1"/>
    <property type="match status" value="1"/>
</dbReference>
<evidence type="ECO:0000256" key="4">
    <source>
        <dbReference type="ARBA" id="ARBA00012513"/>
    </source>
</evidence>
<feature type="compositionally biased region" description="Acidic residues" evidence="22">
    <location>
        <begin position="416"/>
        <end position="429"/>
    </location>
</feature>
<dbReference type="InterPro" id="IPR018935">
    <property type="entry name" value="RIO_kinase_CS"/>
</dbReference>
<dbReference type="GO" id="GO:0046872">
    <property type="term" value="F:metal ion binding"/>
    <property type="evidence" value="ECO:0007669"/>
    <property type="project" value="UniProtKB-KW"/>
</dbReference>
<evidence type="ECO:0000256" key="16">
    <source>
        <dbReference type="ARBA" id="ARBA00047899"/>
    </source>
</evidence>
<evidence type="ECO:0000256" key="12">
    <source>
        <dbReference type="ARBA" id="ARBA00022777"/>
    </source>
</evidence>
<dbReference type="InterPro" id="IPR051272">
    <property type="entry name" value="RIO-type_Ser/Thr_kinase"/>
</dbReference>
<evidence type="ECO:0000313" key="25">
    <source>
        <dbReference type="Proteomes" id="UP000663882"/>
    </source>
</evidence>
<keyword evidence="10" id="KW-0479">Metal-binding</keyword>
<dbReference type="Gene3D" id="1.10.510.10">
    <property type="entry name" value="Transferase(Phosphotransferase) domain 1"/>
    <property type="match status" value="1"/>
</dbReference>
<organism evidence="24 25">
    <name type="scientific">Rotaria sordida</name>
    <dbReference type="NCBI Taxonomy" id="392033"/>
    <lineage>
        <taxon>Eukaryota</taxon>
        <taxon>Metazoa</taxon>
        <taxon>Spiralia</taxon>
        <taxon>Gnathifera</taxon>
        <taxon>Rotifera</taxon>
        <taxon>Eurotatoria</taxon>
        <taxon>Bdelloidea</taxon>
        <taxon>Philodinida</taxon>
        <taxon>Philodinidae</taxon>
        <taxon>Rotaria</taxon>
    </lineage>
</organism>
<dbReference type="GO" id="GO:0004674">
    <property type="term" value="F:protein serine/threonine kinase activity"/>
    <property type="evidence" value="ECO:0007669"/>
    <property type="project" value="UniProtKB-KW"/>
</dbReference>
<feature type="active site" description="Proton acceptor" evidence="19">
    <location>
        <position position="255"/>
    </location>
</feature>
<dbReference type="GO" id="GO:0016787">
    <property type="term" value="F:hydrolase activity"/>
    <property type="evidence" value="ECO:0007669"/>
    <property type="project" value="UniProtKB-KW"/>
</dbReference>
<dbReference type="CDD" id="cd05147">
    <property type="entry name" value="RIO1_euk"/>
    <property type="match status" value="1"/>
</dbReference>
<keyword evidence="13" id="KW-0378">Hydrolase</keyword>
<comment type="cofactor">
    <cofactor evidence="1 21">
        <name>Mg(2+)</name>
        <dbReference type="ChEBI" id="CHEBI:18420"/>
    </cofactor>
</comment>
<dbReference type="SMART" id="SM00090">
    <property type="entry name" value="RIO"/>
    <property type="match status" value="1"/>
</dbReference>
<dbReference type="InterPro" id="IPR018934">
    <property type="entry name" value="RIO_dom"/>
</dbReference>
<reference evidence="24" key="1">
    <citation type="submission" date="2021-02" db="EMBL/GenBank/DDBJ databases">
        <authorList>
            <person name="Nowell W R."/>
        </authorList>
    </citation>
    <scope>NUCLEOTIDE SEQUENCE</scope>
</reference>
<comment type="catalytic activity">
    <reaction evidence="17 18">
        <text>L-seryl-[protein] + ATP = O-phospho-L-seryl-[protein] + ADP + H(+)</text>
        <dbReference type="Rhea" id="RHEA:17989"/>
        <dbReference type="Rhea" id="RHEA-COMP:9863"/>
        <dbReference type="Rhea" id="RHEA-COMP:11604"/>
        <dbReference type="ChEBI" id="CHEBI:15378"/>
        <dbReference type="ChEBI" id="CHEBI:29999"/>
        <dbReference type="ChEBI" id="CHEBI:30616"/>
        <dbReference type="ChEBI" id="CHEBI:83421"/>
        <dbReference type="ChEBI" id="CHEBI:456216"/>
        <dbReference type="EC" id="2.7.11.1"/>
    </reaction>
</comment>
<evidence type="ECO:0000256" key="20">
    <source>
        <dbReference type="PIRSR" id="PIRSR038147-2"/>
    </source>
</evidence>
<keyword evidence="11 18" id="KW-0547">Nucleotide-binding</keyword>
<dbReference type="GO" id="GO:0005524">
    <property type="term" value="F:ATP binding"/>
    <property type="evidence" value="ECO:0007669"/>
    <property type="project" value="UniProtKB-KW"/>
</dbReference>
<evidence type="ECO:0000256" key="3">
    <source>
        <dbReference type="ARBA" id="ARBA00009196"/>
    </source>
</evidence>
<dbReference type="Gene3D" id="3.30.200.20">
    <property type="entry name" value="Phosphorylase Kinase, domain 1"/>
    <property type="match status" value="1"/>
</dbReference>
<dbReference type="SUPFAM" id="SSF56112">
    <property type="entry name" value="Protein kinase-like (PK-like)"/>
    <property type="match status" value="1"/>
</dbReference>
<comment type="catalytic activity">
    <reaction evidence="16 18">
        <text>L-threonyl-[protein] + ATP = O-phospho-L-threonyl-[protein] + ADP + H(+)</text>
        <dbReference type="Rhea" id="RHEA:46608"/>
        <dbReference type="Rhea" id="RHEA-COMP:11060"/>
        <dbReference type="Rhea" id="RHEA-COMP:11605"/>
        <dbReference type="ChEBI" id="CHEBI:15378"/>
        <dbReference type="ChEBI" id="CHEBI:30013"/>
        <dbReference type="ChEBI" id="CHEBI:30616"/>
        <dbReference type="ChEBI" id="CHEBI:61977"/>
        <dbReference type="ChEBI" id="CHEBI:456216"/>
        <dbReference type="EC" id="2.7.11.1"/>
    </reaction>
</comment>
<feature type="binding site" evidence="20">
    <location>
        <position position="138"/>
    </location>
    <ligand>
        <name>ATP</name>
        <dbReference type="ChEBI" id="CHEBI:30616"/>
    </ligand>
</feature>
<accession>A0A813ZJM8</accession>
<comment type="similarity">
    <text evidence="3 18">Belongs to the protein kinase superfamily. RIO-type Ser/Thr kinase family.</text>
</comment>
<keyword evidence="6" id="KW-0963">Cytoplasm</keyword>
<feature type="binding site" evidence="21">
    <location>
        <position position="273"/>
    </location>
    <ligand>
        <name>Mg(2+)</name>
        <dbReference type="ChEBI" id="CHEBI:18420"/>
    </ligand>
</feature>
<evidence type="ECO:0000256" key="21">
    <source>
        <dbReference type="PIRSR" id="PIRSR038147-3"/>
    </source>
</evidence>
<feature type="binding site" evidence="21">
    <location>
        <position position="260"/>
    </location>
    <ligand>
        <name>Mg(2+)</name>
        <dbReference type="ChEBI" id="CHEBI:18420"/>
    </ligand>
</feature>
<dbReference type="InterPro" id="IPR017407">
    <property type="entry name" value="Ser/Thr_kinase_Rio1"/>
</dbReference>
<keyword evidence="9 18" id="KW-0808">Transferase</keyword>
<dbReference type="OrthoDB" id="205248at2759"/>
<keyword evidence="14 18" id="KW-0067">ATP-binding</keyword>
<evidence type="ECO:0000256" key="5">
    <source>
        <dbReference type="ARBA" id="ARBA00016038"/>
    </source>
</evidence>
<evidence type="ECO:0000313" key="24">
    <source>
        <dbReference type="EMBL" id="CAF0899835.1"/>
    </source>
</evidence>
<feature type="region of interest" description="Disordered" evidence="22">
    <location>
        <begin position="398"/>
        <end position="497"/>
    </location>
</feature>
<dbReference type="FunFam" id="3.30.200.20:FF:000148">
    <property type="entry name" value="Serine/threonine-protein kinase RIO1"/>
    <property type="match status" value="1"/>
</dbReference>
<keyword evidence="15" id="KW-0460">Magnesium</keyword>
<feature type="active site" description="4-aspartylphosphate intermediate" evidence="19">
    <location>
        <position position="273"/>
    </location>
</feature>
<dbReference type="AlphaFoldDB" id="A0A813ZJM8"/>
<dbReference type="PIRSF" id="PIRSF038147">
    <property type="entry name" value="Ser/Thr_PK_RIO1"/>
    <property type="match status" value="1"/>
</dbReference>
<evidence type="ECO:0000256" key="18">
    <source>
        <dbReference type="PIRNR" id="PIRNR038147"/>
    </source>
</evidence>
<evidence type="ECO:0000256" key="6">
    <source>
        <dbReference type="ARBA" id="ARBA00022490"/>
    </source>
</evidence>
<evidence type="ECO:0000256" key="8">
    <source>
        <dbReference type="ARBA" id="ARBA00022527"/>
    </source>
</evidence>
<dbReference type="PROSITE" id="PS01245">
    <property type="entry name" value="RIO1"/>
    <property type="match status" value="1"/>
</dbReference>
<dbReference type="Proteomes" id="UP000663882">
    <property type="component" value="Unassembled WGS sequence"/>
</dbReference>
<evidence type="ECO:0000256" key="13">
    <source>
        <dbReference type="ARBA" id="ARBA00022801"/>
    </source>
</evidence>
<comment type="caution">
    <text evidence="24">The sequence shown here is derived from an EMBL/GenBank/DDBJ whole genome shotgun (WGS) entry which is preliminary data.</text>
</comment>
<feature type="compositionally biased region" description="Low complexity" evidence="22">
    <location>
        <begin position="406"/>
        <end position="415"/>
    </location>
</feature>
<comment type="subcellular location">
    <subcellularLocation>
        <location evidence="2">Cytoplasm</location>
    </subcellularLocation>
</comment>
<feature type="domain" description="RIO kinase" evidence="23">
    <location>
        <begin position="81"/>
        <end position="321"/>
    </location>
</feature>
<keyword evidence="7" id="KW-0690">Ribosome biogenesis</keyword>
<dbReference type="EC" id="2.7.11.1" evidence="4 18"/>
<dbReference type="GO" id="GO:0005737">
    <property type="term" value="C:cytoplasm"/>
    <property type="evidence" value="ECO:0007669"/>
    <property type="project" value="UniProtKB-SubCell"/>
</dbReference>
<evidence type="ECO:0000256" key="17">
    <source>
        <dbReference type="ARBA" id="ARBA00048679"/>
    </source>
</evidence>
<feature type="region of interest" description="Disordered" evidence="22">
    <location>
        <begin position="1"/>
        <end position="22"/>
    </location>
</feature>
<sequence>MSKDELIEQQQMDSDSDDYIDDINYDNIKQEGEHNNGAVQQSMKHFQPTNKILSKYVDKIDVSPYSPRTGHIDDGKYRSKDKHDRATVEQVLDPRTRLILFKFLQQGLVDEINGCISTGKEANVYYAKTNNNEHRAIKVFKTSILVFKDRDRYVTGEYRFRHGYSRHNPRKMVRLWAEKEYRNLSRLYTNGIPCPKPIGLKNHVLVMEFIGENGWPATKLKDSPLLDESEAFSLYLKLIHYMRIMFVKCKLIHADLSEFNLLLDSKNQLYIIDVSQSVEQAHPNALEFLRMDCRNITDYFAKRYTLKTILTMQQLFNYITDPTINDTNEQAYLDKMIEQAKIQSLNETTDEVDERVFERIFIPQTLDDLCQTSSKDFRQVSTILGMNETMTEARLVPKILEDENDNSSSTSSSSSSDDDDDDDDDDDTSDYASAKEEPEQQTIQKGNIRPRDESPTSKRLRKQVVKEQKREKRKTKIPKHVKKRAEKIGGDKRKRKG</sequence>
<proteinExistence type="inferred from homology"/>
<dbReference type="InterPro" id="IPR000687">
    <property type="entry name" value="RIO_kinase"/>
</dbReference>
<dbReference type="Pfam" id="PF01163">
    <property type="entry name" value="RIO1"/>
    <property type="match status" value="1"/>
</dbReference>
<evidence type="ECO:0000256" key="11">
    <source>
        <dbReference type="ARBA" id="ARBA00022741"/>
    </source>
</evidence>
<evidence type="ECO:0000259" key="23">
    <source>
        <dbReference type="SMART" id="SM00090"/>
    </source>
</evidence>
<gene>
    <name evidence="24" type="ORF">RFH988_LOCUS8928</name>
</gene>
<evidence type="ECO:0000256" key="15">
    <source>
        <dbReference type="ARBA" id="ARBA00022842"/>
    </source>
</evidence>
<name>A0A813ZJM8_9BILA</name>
<dbReference type="EMBL" id="CAJNOO010000309">
    <property type="protein sequence ID" value="CAF0899835.1"/>
    <property type="molecule type" value="Genomic_DNA"/>
</dbReference>
<evidence type="ECO:0000256" key="9">
    <source>
        <dbReference type="ARBA" id="ARBA00022679"/>
    </source>
</evidence>
<evidence type="ECO:0000256" key="2">
    <source>
        <dbReference type="ARBA" id="ARBA00004496"/>
    </source>
</evidence>
<feature type="binding site" evidence="20">
    <location>
        <position position="210"/>
    </location>
    <ligand>
        <name>ATP</name>
        <dbReference type="ChEBI" id="CHEBI:30616"/>
    </ligand>
</feature>